<organism evidence="3 4">
    <name type="scientific">Rhizobium gallicum bv. gallicum R602sp</name>
    <dbReference type="NCBI Taxonomy" id="1041138"/>
    <lineage>
        <taxon>Bacteria</taxon>
        <taxon>Pseudomonadati</taxon>
        <taxon>Pseudomonadota</taxon>
        <taxon>Alphaproteobacteria</taxon>
        <taxon>Hyphomicrobiales</taxon>
        <taxon>Rhizobiaceae</taxon>
        <taxon>Rhizobium/Agrobacterium group</taxon>
        <taxon>Rhizobium</taxon>
    </lineage>
</organism>
<dbReference type="HOGENOM" id="CLU_158484_5_1_5"/>
<keyword evidence="4" id="KW-1185">Reference proteome</keyword>
<evidence type="ECO:0000259" key="2">
    <source>
        <dbReference type="PROSITE" id="PS51740"/>
    </source>
</evidence>
<dbReference type="InterPro" id="IPR037914">
    <property type="entry name" value="SpoVT-AbrB_sf"/>
</dbReference>
<dbReference type="InterPro" id="IPR007159">
    <property type="entry name" value="SpoVT-AbrB_dom"/>
</dbReference>
<protein>
    <submittedName>
        <fullName evidence="3">AbrB/SpoV domain-containing protein</fullName>
    </submittedName>
</protein>
<evidence type="ECO:0000313" key="4">
    <source>
        <dbReference type="Proteomes" id="UP000031368"/>
    </source>
</evidence>
<dbReference type="Pfam" id="PF04014">
    <property type="entry name" value="MazE_antitoxin"/>
    <property type="match status" value="1"/>
</dbReference>
<dbReference type="SUPFAM" id="SSF89447">
    <property type="entry name" value="AbrB/MazE/MraZ-like"/>
    <property type="match status" value="1"/>
</dbReference>
<keyword evidence="1" id="KW-0238">DNA-binding</keyword>
<dbReference type="SMART" id="SM00966">
    <property type="entry name" value="SpoVT_AbrB"/>
    <property type="match status" value="1"/>
</dbReference>
<dbReference type="NCBIfam" id="TIGR01439">
    <property type="entry name" value="lp_hng_hel_AbrB"/>
    <property type="match status" value="1"/>
</dbReference>
<proteinExistence type="predicted"/>
<dbReference type="KEGG" id="rga:RGR602_CH03381"/>
<gene>
    <name evidence="3" type="ORF">RGR602_CH03381</name>
</gene>
<dbReference type="PROSITE" id="PS51740">
    <property type="entry name" value="SPOVT_ABRB"/>
    <property type="match status" value="1"/>
</dbReference>
<dbReference type="Proteomes" id="UP000031368">
    <property type="component" value="Chromosome"/>
</dbReference>
<dbReference type="Gene3D" id="2.10.260.10">
    <property type="match status" value="1"/>
</dbReference>
<dbReference type="AlphaFoldDB" id="A0A0B4X3I9"/>
<dbReference type="EMBL" id="CP006877">
    <property type="protein sequence ID" value="AJD42689.1"/>
    <property type="molecule type" value="Genomic_DNA"/>
</dbReference>
<name>A0A0B4X3I9_9HYPH</name>
<accession>A0A0B4X3I9</accession>
<sequence length="87" mass="9556">MRVTEKGQVTIPKGIRDRLGIGPGSEVDFIASGAGAVLVKIEKSGSDPIRNFDDWARRVQGTVDLGGMTTDEYIEWLRGPRDDLDPR</sequence>
<reference evidence="3 4" key="1">
    <citation type="submission" date="2013-11" db="EMBL/GenBank/DDBJ databases">
        <title>Complete genome sequence of Rhizobium gallicum bv. gallicum R602.</title>
        <authorList>
            <person name="Bustos P."/>
            <person name="Santamaria R.I."/>
            <person name="Lozano L."/>
            <person name="Acosta J.L."/>
            <person name="Ormeno-Orrillo E."/>
            <person name="Rogel M.A."/>
            <person name="Romero D."/>
            <person name="Cevallos M.A."/>
            <person name="Martinez-Romero E."/>
            <person name="Gonzalez V."/>
        </authorList>
    </citation>
    <scope>NUCLEOTIDE SEQUENCE [LARGE SCALE GENOMIC DNA]</scope>
    <source>
        <strain evidence="3 4">R602</strain>
    </source>
</reference>
<dbReference type="RefSeq" id="WP_039846031.1">
    <property type="nucleotide sequence ID" value="NZ_CP006877.1"/>
</dbReference>
<evidence type="ECO:0000256" key="1">
    <source>
        <dbReference type="PROSITE-ProRule" id="PRU01076"/>
    </source>
</evidence>
<evidence type="ECO:0000313" key="3">
    <source>
        <dbReference type="EMBL" id="AJD42689.1"/>
    </source>
</evidence>
<feature type="domain" description="SpoVT-AbrB" evidence="2">
    <location>
        <begin position="1"/>
        <end position="44"/>
    </location>
</feature>
<dbReference type="GO" id="GO:0003677">
    <property type="term" value="F:DNA binding"/>
    <property type="evidence" value="ECO:0007669"/>
    <property type="project" value="UniProtKB-UniRule"/>
</dbReference>